<organism evidence="2 3">
    <name type="scientific">Amycolatopsis saalfeldensis</name>
    <dbReference type="NCBI Taxonomy" id="394193"/>
    <lineage>
        <taxon>Bacteria</taxon>
        <taxon>Bacillati</taxon>
        <taxon>Actinomycetota</taxon>
        <taxon>Actinomycetes</taxon>
        <taxon>Pseudonocardiales</taxon>
        <taxon>Pseudonocardiaceae</taxon>
        <taxon>Amycolatopsis</taxon>
    </lineage>
</organism>
<feature type="transmembrane region" description="Helical" evidence="1">
    <location>
        <begin position="122"/>
        <end position="140"/>
    </location>
</feature>
<feature type="transmembrane region" description="Helical" evidence="1">
    <location>
        <begin position="245"/>
        <end position="266"/>
    </location>
</feature>
<dbReference type="Pfam" id="PF10101">
    <property type="entry name" value="DUF2339"/>
    <property type="match status" value="2"/>
</dbReference>
<dbReference type="PANTHER" id="PTHR38434">
    <property type="entry name" value="BLL2549 PROTEIN"/>
    <property type="match status" value="1"/>
</dbReference>
<feature type="transmembrane region" description="Helical" evidence="1">
    <location>
        <begin position="323"/>
        <end position="341"/>
    </location>
</feature>
<feature type="transmembrane region" description="Helical" evidence="1">
    <location>
        <begin position="347"/>
        <end position="380"/>
    </location>
</feature>
<name>A0A1H8YLU8_9PSEU</name>
<dbReference type="Proteomes" id="UP000198582">
    <property type="component" value="Unassembled WGS sequence"/>
</dbReference>
<keyword evidence="1" id="KW-0812">Transmembrane</keyword>
<proteinExistence type="predicted"/>
<keyword evidence="3" id="KW-1185">Reference proteome</keyword>
<sequence>MQGDPRSAGAGPFVAQSGPSTPVYGAAYPYYGAQGHSHGMPYPAPPQTQYTQTQYAQAVPQYFAMPPQQPYIPPPTFGERLRKEGAGARVLAWVGGAVTLLGVVLLLVLAVQRGWLGPLPRVLVGAAFGAGLVGVGAWLHRKPVARTGAFALAATGIATLYLDAVAATSLYGFLPVPMGLGAGLVIAVGGLLLAVKWDSSLLAGAVVVGCGLCAPLITWGFTPELVTFLLMLQLATAPVQFRKEWWALSLTAALPPLTTSVIGSALHTQNVPVAVAAGVVSAVLALVTLRCKENDPAALAVLASAVLPVLVAAALLPKTQSALLAGGAAVLLVTTGLLVRGHSGNVAVIAGLVAALQATVTQFDGGAVLLGEAVVLAFAARWTRNRFVLGGAFAFGVIGWLIALVTDVTPALLIVARARTTTDLLTGLVAAVLLLAAAVAVPWAAVRLEVLKPAKLVPWLPAGLAALHGAAGLVLCASLLAIPDRAGFLTGHALITVSWTITALVLLLRGINVVALRVVGLVLVGAAVLKLVLFDLAALDGLARVAAFLGAGLVLMVAGARYARLVASR</sequence>
<evidence type="ECO:0000313" key="3">
    <source>
        <dbReference type="Proteomes" id="UP000198582"/>
    </source>
</evidence>
<protein>
    <submittedName>
        <fullName evidence="2">Predicted membrane protein</fullName>
    </submittedName>
</protein>
<accession>A0A1H8YLU8</accession>
<dbReference type="STRING" id="394193.SAMN04489732_123151"/>
<evidence type="ECO:0000313" key="2">
    <source>
        <dbReference type="EMBL" id="SEP53022.1"/>
    </source>
</evidence>
<feature type="transmembrane region" description="Helical" evidence="1">
    <location>
        <begin position="201"/>
        <end position="221"/>
    </location>
</feature>
<keyword evidence="1" id="KW-0472">Membrane</keyword>
<feature type="transmembrane region" description="Helical" evidence="1">
    <location>
        <begin position="296"/>
        <end position="316"/>
    </location>
</feature>
<feature type="transmembrane region" description="Helical" evidence="1">
    <location>
        <begin position="273"/>
        <end position="290"/>
    </location>
</feature>
<feature type="transmembrane region" description="Helical" evidence="1">
    <location>
        <begin position="425"/>
        <end position="446"/>
    </location>
</feature>
<feature type="transmembrane region" description="Helical" evidence="1">
    <location>
        <begin position="173"/>
        <end position="194"/>
    </location>
</feature>
<dbReference type="PANTHER" id="PTHR38434:SF1">
    <property type="entry name" value="BLL2549 PROTEIN"/>
    <property type="match status" value="1"/>
</dbReference>
<feature type="transmembrane region" description="Helical" evidence="1">
    <location>
        <begin position="458"/>
        <end position="482"/>
    </location>
</feature>
<gene>
    <name evidence="2" type="ORF">SAMN04489732_123151</name>
</gene>
<keyword evidence="1" id="KW-1133">Transmembrane helix</keyword>
<evidence type="ECO:0000256" key="1">
    <source>
        <dbReference type="SAM" id="Phobius"/>
    </source>
</evidence>
<feature type="transmembrane region" description="Helical" evidence="1">
    <location>
        <begin position="488"/>
        <end position="507"/>
    </location>
</feature>
<dbReference type="EMBL" id="FOEF01000023">
    <property type="protein sequence ID" value="SEP53022.1"/>
    <property type="molecule type" value="Genomic_DNA"/>
</dbReference>
<feature type="transmembrane region" description="Helical" evidence="1">
    <location>
        <begin position="545"/>
        <end position="563"/>
    </location>
</feature>
<dbReference type="AlphaFoldDB" id="A0A1H8YLU8"/>
<reference evidence="2 3" key="1">
    <citation type="submission" date="2016-10" db="EMBL/GenBank/DDBJ databases">
        <authorList>
            <person name="de Groot N.N."/>
        </authorList>
    </citation>
    <scope>NUCLEOTIDE SEQUENCE [LARGE SCALE GENOMIC DNA]</scope>
    <source>
        <strain evidence="2 3">DSM 44993</strain>
    </source>
</reference>
<dbReference type="InterPro" id="IPR019286">
    <property type="entry name" value="DUF2339_TM"/>
</dbReference>
<feature type="transmembrane region" description="Helical" evidence="1">
    <location>
        <begin position="387"/>
        <end position="405"/>
    </location>
</feature>
<feature type="transmembrane region" description="Helical" evidence="1">
    <location>
        <begin position="90"/>
        <end position="110"/>
    </location>
</feature>
<feature type="transmembrane region" description="Helical" evidence="1">
    <location>
        <begin position="147"/>
        <end position="167"/>
    </location>
</feature>
<feature type="transmembrane region" description="Helical" evidence="1">
    <location>
        <begin position="514"/>
        <end position="533"/>
    </location>
</feature>